<comment type="subunit">
    <text evidence="5">Interacts with translational regulator CsrA and flagellin(s).</text>
</comment>
<comment type="function">
    <text evidence="5">Acts as an anti-CsrA protein, binds CsrA and prevents it from repressing translation of its target genes, one of which is flagellin. Binds to flagellin and participates in the assembly of the flagellum.</text>
</comment>
<dbReference type="RefSeq" id="WP_151148335.1">
    <property type="nucleotide sequence ID" value="NZ_WAGX01000008.1"/>
</dbReference>
<dbReference type="PANTHER" id="PTHR39190">
    <property type="entry name" value="FLAGELLAR ASSEMBLY FACTOR FLIW"/>
    <property type="match status" value="1"/>
</dbReference>
<accession>A0A7V7QHJ7</accession>
<dbReference type="GO" id="GO:0005737">
    <property type="term" value="C:cytoplasm"/>
    <property type="evidence" value="ECO:0007669"/>
    <property type="project" value="UniProtKB-SubCell"/>
</dbReference>
<dbReference type="Pfam" id="PF02623">
    <property type="entry name" value="FliW"/>
    <property type="match status" value="1"/>
</dbReference>
<keyword evidence="6" id="KW-0969">Cilium</keyword>
<dbReference type="PANTHER" id="PTHR39190:SF1">
    <property type="entry name" value="FLAGELLAR ASSEMBLY FACTOR FLIW"/>
    <property type="match status" value="1"/>
</dbReference>
<dbReference type="InterPro" id="IPR024046">
    <property type="entry name" value="Flagellar_assmbl_FliW_dom_sf"/>
</dbReference>
<evidence type="ECO:0000313" key="7">
    <source>
        <dbReference type="Proteomes" id="UP000461768"/>
    </source>
</evidence>
<dbReference type="HAMAP" id="MF_01185">
    <property type="entry name" value="FliW"/>
    <property type="match status" value="1"/>
</dbReference>
<comment type="similarity">
    <text evidence="5">Belongs to the FliW family.</text>
</comment>
<keyword evidence="7" id="KW-1185">Reference proteome</keyword>
<dbReference type="Gene3D" id="2.30.290.10">
    <property type="entry name" value="BH3618-like"/>
    <property type="match status" value="1"/>
</dbReference>
<dbReference type="GO" id="GO:0006417">
    <property type="term" value="P:regulation of translation"/>
    <property type="evidence" value="ECO:0007669"/>
    <property type="project" value="UniProtKB-KW"/>
</dbReference>
<evidence type="ECO:0000256" key="4">
    <source>
        <dbReference type="ARBA" id="ARBA00023186"/>
    </source>
</evidence>
<dbReference type="OrthoDB" id="9801235at2"/>
<name>A0A7V7QHJ7_9FIRM</name>
<gene>
    <name evidence="5" type="primary">fliW</name>
    <name evidence="6" type="ORF">F7O84_17695</name>
</gene>
<dbReference type="Proteomes" id="UP000461768">
    <property type="component" value="Unassembled WGS sequence"/>
</dbReference>
<evidence type="ECO:0000256" key="5">
    <source>
        <dbReference type="HAMAP-Rule" id="MF_01185"/>
    </source>
</evidence>
<keyword evidence="2 5" id="KW-1005">Bacterial flagellum biogenesis</keyword>
<reference evidence="6 7" key="1">
    <citation type="submission" date="2019-09" db="EMBL/GenBank/DDBJ databases">
        <authorList>
            <person name="Valk L.C."/>
        </authorList>
    </citation>
    <scope>NUCLEOTIDE SEQUENCE [LARGE SCALE GENOMIC DNA]</scope>
    <source>
        <strain evidence="6">GalUA</strain>
    </source>
</reference>
<evidence type="ECO:0000256" key="2">
    <source>
        <dbReference type="ARBA" id="ARBA00022795"/>
    </source>
</evidence>
<dbReference type="EMBL" id="WAGX01000008">
    <property type="protein sequence ID" value="KAB1434322.1"/>
    <property type="molecule type" value="Genomic_DNA"/>
</dbReference>
<comment type="subcellular location">
    <subcellularLocation>
        <location evidence="5">Cytoplasm</location>
    </subcellularLocation>
</comment>
<dbReference type="AlphaFoldDB" id="A0A7V7QHJ7"/>
<keyword evidence="1 5" id="KW-0963">Cytoplasm</keyword>
<dbReference type="InterPro" id="IPR003775">
    <property type="entry name" value="Flagellar_assembly_factor_FliW"/>
</dbReference>
<reference evidence="6 7" key="2">
    <citation type="submission" date="2020-02" db="EMBL/GenBank/DDBJ databases">
        <title>Candidatus Galacturonibacter soehngenii shows hetero-acetogenic catabolism of galacturonic acid but lacks a canonical carbon monoxide dehydrogenase/acetyl-CoA synthase complex.</title>
        <authorList>
            <person name="Diender M."/>
            <person name="Stouten G.R."/>
            <person name="Petersen J.F."/>
            <person name="Nielsen P.H."/>
            <person name="Dueholm M.S."/>
            <person name="Pronk J.T."/>
            <person name="Van Loosdrecht M.C.M."/>
        </authorList>
    </citation>
    <scope>NUCLEOTIDE SEQUENCE [LARGE SCALE GENOMIC DNA]</scope>
    <source>
        <strain evidence="6">GalUA</strain>
    </source>
</reference>
<comment type="caution">
    <text evidence="6">The sequence shown here is derived from an EMBL/GenBank/DDBJ whole genome shotgun (WGS) entry which is preliminary data.</text>
</comment>
<keyword evidence="6" id="KW-0966">Cell projection</keyword>
<dbReference type="GO" id="GO:0044780">
    <property type="term" value="P:bacterial-type flagellum assembly"/>
    <property type="evidence" value="ECO:0007669"/>
    <property type="project" value="UniProtKB-UniRule"/>
</dbReference>
<protein>
    <recommendedName>
        <fullName evidence="5">Flagellar assembly factor FliW</fullName>
    </recommendedName>
</protein>
<evidence type="ECO:0000313" key="6">
    <source>
        <dbReference type="EMBL" id="KAB1434322.1"/>
    </source>
</evidence>
<keyword evidence="6" id="KW-0282">Flagellum</keyword>
<keyword evidence="3 5" id="KW-0810">Translation regulation</keyword>
<keyword evidence="4 5" id="KW-0143">Chaperone</keyword>
<proteinExistence type="inferred from homology"/>
<sequence>MTIQTKLFGNILVDEDKRIYFENGIIGFPDLKNFLIIFDEEKKDNARISWLQSVEEPGFAIPVINPLLADGKYNPTVNDELLKPLGELDSDEMLVLVTLTIPAKIEEMSVNLKAPIIINAITRKACQIVVENEEYLVKHPVYEVFKSKQEKAGE</sequence>
<evidence type="ECO:0000256" key="3">
    <source>
        <dbReference type="ARBA" id="ARBA00022845"/>
    </source>
</evidence>
<evidence type="ECO:0000256" key="1">
    <source>
        <dbReference type="ARBA" id="ARBA00022490"/>
    </source>
</evidence>
<dbReference type="SUPFAM" id="SSF141457">
    <property type="entry name" value="BH3618-like"/>
    <property type="match status" value="1"/>
</dbReference>
<organism evidence="6 7">
    <name type="scientific">Candidatus Galacturonatibacter soehngenii</name>
    <dbReference type="NCBI Taxonomy" id="2307010"/>
    <lineage>
        <taxon>Bacteria</taxon>
        <taxon>Bacillati</taxon>
        <taxon>Bacillota</taxon>
        <taxon>Clostridia</taxon>
        <taxon>Lachnospirales</taxon>
        <taxon>Lachnospiraceae</taxon>
        <taxon>Candidatus Galacturonatibacter</taxon>
    </lineage>
</organism>